<dbReference type="Pfam" id="PF00535">
    <property type="entry name" value="Glycos_transf_2"/>
    <property type="match status" value="1"/>
</dbReference>
<evidence type="ECO:0000259" key="2">
    <source>
        <dbReference type="Pfam" id="PF00535"/>
    </source>
</evidence>
<dbReference type="PANTHER" id="PTHR48090:SF7">
    <property type="entry name" value="RFBJ PROTEIN"/>
    <property type="match status" value="1"/>
</dbReference>
<keyword evidence="1" id="KW-0472">Membrane</keyword>
<evidence type="ECO:0000313" key="3">
    <source>
        <dbReference type="EMBL" id="PDV99089.1"/>
    </source>
</evidence>
<dbReference type="PANTHER" id="PTHR48090">
    <property type="entry name" value="UNDECAPRENYL-PHOSPHATE 4-DEOXY-4-FORMAMIDO-L-ARABINOSE TRANSFERASE-RELATED"/>
    <property type="match status" value="1"/>
</dbReference>
<keyword evidence="1" id="KW-0812">Transmembrane</keyword>
<feature type="domain" description="Glycosyltransferase 2-like" evidence="2">
    <location>
        <begin position="25"/>
        <end position="181"/>
    </location>
</feature>
<proteinExistence type="predicted"/>
<sequence>MRQLVPVANYDERPNNSEEQPVIALIPAYNEARFIGSLVLAVLPLVDMVIVVDDGSTDRTAELARRAGAVVVKHEFNQGKTTAVNTGFTHALQYDPAALVMLDGDGQHCATDIPAVLAPVLEDQADVVVGSRFLEVKNDIPIYRQFGQHGLNVVTNLTSGVSLSDTQSGFRAFSRTAIEQLSFRQSGFAIESEMQFLLRDHQLRVVEVPINVTYAEPPKRNPVSHGMQVINCILQLVGQSRPLLFFTSAGLLVLLVGFVLGSYIIHIYVDTNELAIGYGLITVICCVVGVLLIFAGIILHSTRGMLLDMQQSLLNRMLREGKKR</sequence>
<reference evidence="3 4" key="1">
    <citation type="submission" date="2016-05" db="EMBL/GenBank/DDBJ databases">
        <authorList>
            <person name="Lavstsen T."/>
            <person name="Jespersen J.S."/>
        </authorList>
    </citation>
    <scope>NUCLEOTIDE SEQUENCE [LARGE SCALE GENOMIC DNA]</scope>
    <source>
        <strain evidence="3 4">B7-9</strain>
    </source>
</reference>
<protein>
    <recommendedName>
        <fullName evidence="2">Glycosyltransferase 2-like domain-containing protein</fullName>
    </recommendedName>
</protein>
<dbReference type="Proteomes" id="UP000220922">
    <property type="component" value="Unassembled WGS sequence"/>
</dbReference>
<dbReference type="EMBL" id="LYXE01000083">
    <property type="protein sequence ID" value="PDV99089.1"/>
    <property type="molecule type" value="Genomic_DNA"/>
</dbReference>
<gene>
    <name evidence="3" type="ORF">A9Q02_13480</name>
</gene>
<comment type="caution">
    <text evidence="3">The sequence shown here is derived from an EMBL/GenBank/DDBJ whole genome shotgun (WGS) entry which is preliminary data.</text>
</comment>
<organism evidence="3 4">
    <name type="scientific">Candidatus Chloroploca asiatica</name>
    <dbReference type="NCBI Taxonomy" id="1506545"/>
    <lineage>
        <taxon>Bacteria</taxon>
        <taxon>Bacillati</taxon>
        <taxon>Chloroflexota</taxon>
        <taxon>Chloroflexia</taxon>
        <taxon>Chloroflexales</taxon>
        <taxon>Chloroflexineae</taxon>
        <taxon>Oscillochloridaceae</taxon>
        <taxon>Candidatus Chloroploca</taxon>
    </lineage>
</organism>
<dbReference type="InterPro" id="IPR001173">
    <property type="entry name" value="Glyco_trans_2-like"/>
</dbReference>
<feature type="transmembrane region" description="Helical" evidence="1">
    <location>
        <begin position="275"/>
        <end position="299"/>
    </location>
</feature>
<name>A0A2H3KM03_9CHLR</name>
<dbReference type="InterPro" id="IPR050256">
    <property type="entry name" value="Glycosyltransferase_2"/>
</dbReference>
<dbReference type="CDD" id="cd04179">
    <property type="entry name" value="DPM_DPG-synthase_like"/>
    <property type="match status" value="1"/>
</dbReference>
<dbReference type="SUPFAM" id="SSF53448">
    <property type="entry name" value="Nucleotide-diphospho-sugar transferases"/>
    <property type="match status" value="1"/>
</dbReference>
<keyword evidence="1" id="KW-1133">Transmembrane helix</keyword>
<evidence type="ECO:0000256" key="1">
    <source>
        <dbReference type="SAM" id="Phobius"/>
    </source>
</evidence>
<feature type="transmembrane region" description="Helical" evidence="1">
    <location>
        <begin position="243"/>
        <end position="269"/>
    </location>
</feature>
<dbReference type="InterPro" id="IPR029044">
    <property type="entry name" value="Nucleotide-diphossugar_trans"/>
</dbReference>
<accession>A0A2H3KM03</accession>
<evidence type="ECO:0000313" key="4">
    <source>
        <dbReference type="Proteomes" id="UP000220922"/>
    </source>
</evidence>
<dbReference type="AlphaFoldDB" id="A0A2H3KM03"/>
<dbReference type="RefSeq" id="WP_097652413.1">
    <property type="nucleotide sequence ID" value="NZ_LYXE01000083.1"/>
</dbReference>
<dbReference type="Gene3D" id="3.90.550.10">
    <property type="entry name" value="Spore Coat Polysaccharide Biosynthesis Protein SpsA, Chain A"/>
    <property type="match status" value="1"/>
</dbReference>
<keyword evidence="4" id="KW-1185">Reference proteome</keyword>
<dbReference type="OrthoDB" id="9810303at2"/>